<dbReference type="Pfam" id="PF04879">
    <property type="entry name" value="Molybdop_Fe4S4"/>
    <property type="match status" value="1"/>
</dbReference>
<dbReference type="FunFam" id="2.20.25.90:FF:000006">
    <property type="entry name" value="Formate dehydrogenase alpha subunit"/>
    <property type="match status" value="1"/>
</dbReference>
<comment type="similarity">
    <text evidence="3">Belongs to the prokaryotic molybdopterin-containing oxidoreductase family.</text>
</comment>
<dbReference type="AlphaFoldDB" id="A0A2D3W7Z1"/>
<comment type="subcellular location">
    <subcellularLocation>
        <location evidence="2">Cell envelope</location>
    </subcellularLocation>
</comment>
<dbReference type="STRING" id="366522.GCA_001548055_01610"/>
<feature type="domain" description="4Fe-4S Mo/W bis-MGD-type" evidence="9">
    <location>
        <begin position="55"/>
        <end position="111"/>
    </location>
</feature>
<name>A0A2D3W7Z1_9BACT</name>
<keyword evidence="6" id="KW-0560">Oxidoreductase</keyword>
<dbReference type="InterPro" id="IPR006963">
    <property type="entry name" value="Mopterin_OxRdtase_4Fe-4S_dom"/>
</dbReference>
<dbReference type="PANTHER" id="PTHR43598:SF1">
    <property type="entry name" value="FORMATE DEHYDROGENASE-O MAJOR SUBUNIT"/>
    <property type="match status" value="1"/>
</dbReference>
<dbReference type="InterPro" id="IPR006311">
    <property type="entry name" value="TAT_signal"/>
</dbReference>
<organism evidence="10 11">
    <name type="scientific">Sulfurospirillum cavolei</name>
    <dbReference type="NCBI Taxonomy" id="366522"/>
    <lineage>
        <taxon>Bacteria</taxon>
        <taxon>Pseudomonadati</taxon>
        <taxon>Campylobacterota</taxon>
        <taxon>Epsilonproteobacteria</taxon>
        <taxon>Campylobacterales</taxon>
        <taxon>Sulfurospirillaceae</taxon>
        <taxon>Sulfurospirillum</taxon>
    </lineage>
</organism>
<dbReference type="InterPro" id="IPR006656">
    <property type="entry name" value="Mopterin_OxRdtase"/>
</dbReference>
<evidence type="ECO:0000256" key="6">
    <source>
        <dbReference type="ARBA" id="ARBA00023002"/>
    </source>
</evidence>
<dbReference type="PROSITE" id="PS51318">
    <property type="entry name" value="TAT"/>
    <property type="match status" value="1"/>
</dbReference>
<sequence length="186" mass="20461">MKSETQRALSTTVGRRSFLKMAAIAGTFGATSSFAGENVTRAATEEEVKNPFPGSKKVKTICTSCSVGCGVIAEVQNGVWVRQEVAQDHPISLGGHCCKGADMIDMVRSEVRLKYPMVKENGQWKRLSWDDALNRIASKLKELKSKDGPDAVQFLGSAKMSNEQAYYFRKFAAFFGTNNTDHQARI</sequence>
<evidence type="ECO:0000256" key="4">
    <source>
        <dbReference type="ARBA" id="ARBA00022485"/>
    </source>
</evidence>
<evidence type="ECO:0000256" key="2">
    <source>
        <dbReference type="ARBA" id="ARBA00004196"/>
    </source>
</evidence>
<dbReference type="GO" id="GO:0016491">
    <property type="term" value="F:oxidoreductase activity"/>
    <property type="evidence" value="ECO:0007669"/>
    <property type="project" value="UniProtKB-KW"/>
</dbReference>
<dbReference type="PROSITE" id="PS51669">
    <property type="entry name" value="4FE4S_MOW_BIS_MGD"/>
    <property type="match status" value="1"/>
</dbReference>
<gene>
    <name evidence="10" type="ORF">CFH80_07170</name>
</gene>
<keyword evidence="7" id="KW-0408">Iron</keyword>
<dbReference type="PANTHER" id="PTHR43598">
    <property type="entry name" value="TUNGSTEN-CONTAINING FORMYLMETHANOFURAN DEHYDROGENASE 2 SUBUNIT B"/>
    <property type="match status" value="1"/>
</dbReference>
<evidence type="ECO:0000256" key="1">
    <source>
        <dbReference type="ARBA" id="ARBA00001966"/>
    </source>
</evidence>
<dbReference type="PROSITE" id="PS00551">
    <property type="entry name" value="MOLYBDOPTERIN_PROK_1"/>
    <property type="match status" value="1"/>
</dbReference>
<proteinExistence type="inferred from homology"/>
<dbReference type="SUPFAM" id="SSF53706">
    <property type="entry name" value="Formate dehydrogenase/DMSO reductase, domains 1-3"/>
    <property type="match status" value="1"/>
</dbReference>
<dbReference type="GO" id="GO:0009055">
    <property type="term" value="F:electron transfer activity"/>
    <property type="evidence" value="ECO:0007669"/>
    <property type="project" value="TreeGrafter"/>
</dbReference>
<comment type="caution">
    <text evidence="10">The sequence shown here is derived from an EMBL/GenBank/DDBJ whole genome shotgun (WGS) entry which is preliminary data.</text>
</comment>
<evidence type="ECO:0000256" key="3">
    <source>
        <dbReference type="ARBA" id="ARBA00010312"/>
    </source>
</evidence>
<reference evidence="10 11" key="1">
    <citation type="journal article" date="2017" name="Front. Microbiol.">
        <title>Comparative Genomic Analysis of the Class Epsilonproteobacteria and Proposed Reclassification to Epsilonbacteraeota (phyl. nov.).</title>
        <authorList>
            <person name="Waite D.W."/>
            <person name="Vanwonterghem I."/>
            <person name="Rinke C."/>
            <person name="Parks D.H."/>
            <person name="Zhang Y."/>
            <person name="Takai K."/>
            <person name="Sievert S.M."/>
            <person name="Simon J."/>
            <person name="Campbell B.J."/>
            <person name="Hanson T.E."/>
            <person name="Woyke T."/>
            <person name="Klotz M.G."/>
            <person name="Hugenholtz P."/>
        </authorList>
    </citation>
    <scope>NUCLEOTIDE SEQUENCE [LARGE SCALE GENOMIC DNA]</scope>
    <source>
        <strain evidence="10">UBA11420</strain>
    </source>
</reference>
<evidence type="ECO:0000256" key="8">
    <source>
        <dbReference type="ARBA" id="ARBA00023014"/>
    </source>
</evidence>
<dbReference type="GO" id="GO:0030313">
    <property type="term" value="C:cell envelope"/>
    <property type="evidence" value="ECO:0007669"/>
    <property type="project" value="UniProtKB-SubCell"/>
</dbReference>
<evidence type="ECO:0000313" key="10">
    <source>
        <dbReference type="EMBL" id="DAB35995.1"/>
    </source>
</evidence>
<dbReference type="Gene3D" id="3.40.50.740">
    <property type="match status" value="1"/>
</dbReference>
<dbReference type="Pfam" id="PF00384">
    <property type="entry name" value="Molybdopterin"/>
    <property type="match status" value="1"/>
</dbReference>
<accession>A0A2D3W7Z1</accession>
<evidence type="ECO:0000313" key="11">
    <source>
        <dbReference type="Proteomes" id="UP000231638"/>
    </source>
</evidence>
<dbReference type="SMART" id="SM00926">
    <property type="entry name" value="Molybdop_Fe4S4"/>
    <property type="match status" value="1"/>
</dbReference>
<dbReference type="Gene3D" id="2.20.25.90">
    <property type="entry name" value="ADC-like domains"/>
    <property type="match status" value="1"/>
</dbReference>
<comment type="cofactor">
    <cofactor evidence="1">
        <name>[4Fe-4S] cluster</name>
        <dbReference type="ChEBI" id="CHEBI:49883"/>
    </cofactor>
</comment>
<evidence type="ECO:0000256" key="5">
    <source>
        <dbReference type="ARBA" id="ARBA00022723"/>
    </source>
</evidence>
<keyword evidence="8" id="KW-0411">Iron-sulfur</keyword>
<keyword evidence="4" id="KW-0004">4Fe-4S</keyword>
<dbReference type="InterPro" id="IPR027467">
    <property type="entry name" value="MopterinOxRdtase_cofactor_BS"/>
</dbReference>
<evidence type="ECO:0000259" key="9">
    <source>
        <dbReference type="PROSITE" id="PS51669"/>
    </source>
</evidence>
<dbReference type="GO" id="GO:0009061">
    <property type="term" value="P:anaerobic respiration"/>
    <property type="evidence" value="ECO:0007669"/>
    <property type="project" value="TreeGrafter"/>
</dbReference>
<dbReference type="Proteomes" id="UP000231638">
    <property type="component" value="Unassembled WGS sequence"/>
</dbReference>
<evidence type="ECO:0000256" key="7">
    <source>
        <dbReference type="ARBA" id="ARBA00023004"/>
    </source>
</evidence>
<dbReference type="GO" id="GO:0030151">
    <property type="term" value="F:molybdenum ion binding"/>
    <property type="evidence" value="ECO:0007669"/>
    <property type="project" value="TreeGrafter"/>
</dbReference>
<dbReference type="GO" id="GO:0051539">
    <property type="term" value="F:4 iron, 4 sulfur cluster binding"/>
    <property type="evidence" value="ECO:0007669"/>
    <property type="project" value="UniProtKB-KW"/>
</dbReference>
<dbReference type="EMBL" id="DLUG01000189">
    <property type="protein sequence ID" value="DAB35995.1"/>
    <property type="molecule type" value="Genomic_DNA"/>
</dbReference>
<keyword evidence="5" id="KW-0479">Metal-binding</keyword>
<protein>
    <recommendedName>
        <fullName evidence="9">4Fe-4S Mo/W bis-MGD-type domain-containing protein</fullName>
    </recommendedName>
</protein>